<sequence>MNLQEAQNEIQRAGVFYSRSNDATGRGRHQIRDRNWVVVAQTPSPGTPIGEGDAVLSVVKIGEPSLC</sequence>
<dbReference type="eggNOG" id="COG2815">
    <property type="taxonomic scope" value="Bacteria"/>
</dbReference>
<dbReference type="Proteomes" id="UP000035083">
    <property type="component" value="Unassembled WGS sequence"/>
</dbReference>
<keyword evidence="2" id="KW-1185">Reference proteome</keyword>
<reference evidence="1 2" key="1">
    <citation type="submission" date="2012-12" db="EMBL/GenBank/DDBJ databases">
        <title>Whole genome shotgun sequence of Gordonia sihwensis NBRC 108236.</title>
        <authorList>
            <person name="Yoshida I."/>
            <person name="Hosoyama A."/>
            <person name="Tsuchikane K."/>
            <person name="Ando Y."/>
            <person name="Baba S."/>
            <person name="Ohji S."/>
            <person name="Hamada M."/>
            <person name="Tamura T."/>
            <person name="Yamazoe A."/>
            <person name="Yamazaki S."/>
            <person name="Fujita N."/>
        </authorList>
    </citation>
    <scope>NUCLEOTIDE SEQUENCE [LARGE SCALE GENOMIC DNA]</scope>
    <source>
        <strain evidence="1 2">NBRC 108236</strain>
    </source>
</reference>
<protein>
    <recommendedName>
        <fullName evidence="3">PASTA domain-containing protein</fullName>
    </recommendedName>
</protein>
<dbReference type="Gene3D" id="3.30.10.20">
    <property type="match status" value="1"/>
</dbReference>
<evidence type="ECO:0008006" key="3">
    <source>
        <dbReference type="Google" id="ProtNLM"/>
    </source>
</evidence>
<dbReference type="EMBL" id="BANU01000024">
    <property type="protein sequence ID" value="GAC61821.1"/>
    <property type="molecule type" value="Genomic_DNA"/>
</dbReference>
<gene>
    <name evidence="1" type="ORF">GSI01S_24_00180</name>
</gene>
<proteinExistence type="predicted"/>
<comment type="caution">
    <text evidence="1">The sequence shown here is derived from an EMBL/GenBank/DDBJ whole genome shotgun (WGS) entry which is preliminary data.</text>
</comment>
<evidence type="ECO:0000313" key="2">
    <source>
        <dbReference type="Proteomes" id="UP000035083"/>
    </source>
</evidence>
<accession>L7LM53</accession>
<dbReference type="AlphaFoldDB" id="L7LM53"/>
<organism evidence="1 2">
    <name type="scientific">Gordonia sihwensis NBRC 108236</name>
    <dbReference type="NCBI Taxonomy" id="1223544"/>
    <lineage>
        <taxon>Bacteria</taxon>
        <taxon>Bacillati</taxon>
        <taxon>Actinomycetota</taxon>
        <taxon>Actinomycetes</taxon>
        <taxon>Mycobacteriales</taxon>
        <taxon>Gordoniaceae</taxon>
        <taxon>Gordonia</taxon>
    </lineage>
</organism>
<evidence type="ECO:0000313" key="1">
    <source>
        <dbReference type="EMBL" id="GAC61821.1"/>
    </source>
</evidence>
<name>L7LM53_9ACTN</name>